<proteinExistence type="predicted"/>
<name>A0ABX1VDR7_9PLAN</name>
<dbReference type="InterPro" id="IPR047722">
    <property type="entry name" value="STM4015-like"/>
</dbReference>
<organism evidence="1 2">
    <name type="scientific">Alienimonas chondri</name>
    <dbReference type="NCBI Taxonomy" id="2681879"/>
    <lineage>
        <taxon>Bacteria</taxon>
        <taxon>Pseudomonadati</taxon>
        <taxon>Planctomycetota</taxon>
        <taxon>Planctomycetia</taxon>
        <taxon>Planctomycetales</taxon>
        <taxon>Planctomycetaceae</taxon>
        <taxon>Alienimonas</taxon>
    </lineage>
</organism>
<evidence type="ECO:0000313" key="2">
    <source>
        <dbReference type="Proteomes" id="UP000609651"/>
    </source>
</evidence>
<dbReference type="Gene3D" id="3.80.10.10">
    <property type="entry name" value="Ribonuclease Inhibitor"/>
    <property type="match status" value="1"/>
</dbReference>
<accession>A0ABX1VDR7</accession>
<dbReference type="Proteomes" id="UP000609651">
    <property type="component" value="Unassembled WGS sequence"/>
</dbReference>
<dbReference type="NCBIfam" id="NF038076">
    <property type="entry name" value="fam_STM4015"/>
    <property type="match status" value="1"/>
</dbReference>
<dbReference type="RefSeq" id="WP_171187073.1">
    <property type="nucleotide sequence ID" value="NZ_WTPX01000068.1"/>
</dbReference>
<reference evidence="1 2" key="1">
    <citation type="journal article" date="2020" name="Syst. Appl. Microbiol.">
        <title>Alienimonas chondri sp. nov., a novel planctomycete isolated from the biofilm of the red alga Chondrus crispus.</title>
        <authorList>
            <person name="Vitorino I."/>
            <person name="Albuquerque L."/>
            <person name="Wiegand S."/>
            <person name="Kallscheuer N."/>
            <person name="da Costa M.S."/>
            <person name="Lobo-da-Cunha A."/>
            <person name="Jogler C."/>
            <person name="Lage O.M."/>
        </authorList>
    </citation>
    <scope>NUCLEOTIDE SEQUENCE [LARGE SCALE GENOMIC DNA]</scope>
    <source>
        <strain evidence="1 2">LzC2</strain>
    </source>
</reference>
<protein>
    <recommendedName>
        <fullName evidence="3">Leucine-rich repeat domain-containing protein</fullName>
    </recommendedName>
</protein>
<dbReference type="SUPFAM" id="SSF52047">
    <property type="entry name" value="RNI-like"/>
    <property type="match status" value="1"/>
</dbReference>
<sequence length="329" mass="35497">MSPTDDAESDDGALLTSDEHVTEFFGLPVQEYDPDKGISGDDAVRIGCDWDSQEGFADLLASLLEDPEAARITALIIGPWADAFEGGSSEATVEALVASRDQLPNLKALFLGDIIQEETEMSWINQCDVSPLFGAFPQLEEFRVRGSQDLSLGRPSHDNLRALTVECGGMPATLAREIAAARLPKLERLELWFGDDGYGNEVTGRHSDEPLIELLDAPLMQGLTHLGLRNDDGADSTAAVLAGRPRPGKVTTLDLSLGTLGDEGADALAGAPWIGELEKLDIRHHFVSPAAVERLRAALRSPDALDARHVQEAYQYGDEPPERYVAVGE</sequence>
<comment type="caution">
    <text evidence="1">The sequence shown here is derived from an EMBL/GenBank/DDBJ whole genome shotgun (WGS) entry which is preliminary data.</text>
</comment>
<dbReference type="EMBL" id="WTPX01000068">
    <property type="protein sequence ID" value="NNJ26245.1"/>
    <property type="molecule type" value="Genomic_DNA"/>
</dbReference>
<evidence type="ECO:0008006" key="3">
    <source>
        <dbReference type="Google" id="ProtNLM"/>
    </source>
</evidence>
<keyword evidence="2" id="KW-1185">Reference proteome</keyword>
<gene>
    <name evidence="1" type="ORF">LzC2_23260</name>
</gene>
<dbReference type="InterPro" id="IPR032675">
    <property type="entry name" value="LRR_dom_sf"/>
</dbReference>
<evidence type="ECO:0000313" key="1">
    <source>
        <dbReference type="EMBL" id="NNJ26245.1"/>
    </source>
</evidence>